<dbReference type="PROSITE" id="PS51742">
    <property type="entry name" value="PPC"/>
    <property type="match status" value="1"/>
</dbReference>
<evidence type="ECO:0000313" key="2">
    <source>
        <dbReference type="EMBL" id="PWU51363.1"/>
    </source>
</evidence>
<dbReference type="Proteomes" id="UP000245683">
    <property type="component" value="Unassembled WGS sequence"/>
</dbReference>
<dbReference type="AlphaFoldDB" id="A0A317KEF7"/>
<dbReference type="PANTHER" id="PTHR34988:SF1">
    <property type="entry name" value="DNA-BINDING PROTEIN"/>
    <property type="match status" value="1"/>
</dbReference>
<accession>A0A317KEF7</accession>
<evidence type="ECO:0000313" key="3">
    <source>
        <dbReference type="Proteomes" id="UP000245683"/>
    </source>
</evidence>
<organism evidence="2 3">
    <name type="scientific">Micromonospora globispora</name>
    <dbReference type="NCBI Taxonomy" id="1450148"/>
    <lineage>
        <taxon>Bacteria</taxon>
        <taxon>Bacillati</taxon>
        <taxon>Actinomycetota</taxon>
        <taxon>Actinomycetes</taxon>
        <taxon>Micromonosporales</taxon>
        <taxon>Micromonosporaceae</taxon>
        <taxon>Micromonospora</taxon>
    </lineage>
</organism>
<name>A0A317KEF7_9ACTN</name>
<feature type="domain" description="PPC" evidence="1">
    <location>
        <begin position="1"/>
        <end position="111"/>
    </location>
</feature>
<keyword evidence="3" id="KW-1185">Reference proteome</keyword>
<comment type="caution">
    <text evidence="2">The sequence shown here is derived from an EMBL/GenBank/DDBJ whole genome shotgun (WGS) entry which is preliminary data.</text>
</comment>
<gene>
    <name evidence="2" type="ORF">DLJ46_05195</name>
</gene>
<dbReference type="Gene3D" id="3.30.1330.80">
    <property type="entry name" value="Hypothetical protein, similar to alpha- acetolactate decarboxylase, domain 2"/>
    <property type="match status" value="1"/>
</dbReference>
<dbReference type="RefSeq" id="WP_109943526.1">
    <property type="nucleotide sequence ID" value="NZ_QGSV01000089.1"/>
</dbReference>
<dbReference type="EMBL" id="QGSV01000089">
    <property type="protein sequence ID" value="PWU51363.1"/>
    <property type="molecule type" value="Genomic_DNA"/>
</dbReference>
<dbReference type="SUPFAM" id="SSF117856">
    <property type="entry name" value="AF0104/ALDC/Ptd012-like"/>
    <property type="match status" value="1"/>
</dbReference>
<dbReference type="Pfam" id="PF03479">
    <property type="entry name" value="PCC"/>
    <property type="match status" value="1"/>
</dbReference>
<evidence type="ECO:0000259" key="1">
    <source>
        <dbReference type="PROSITE" id="PS51742"/>
    </source>
</evidence>
<sequence length="114" mass="12093">MRDLELTDGDRRVVVVAVDKGEDAVTAINEVAARVREQVEVLSLLGDIADNQGKAALHVHALLGHRDGTTVGGHLLHGEVWPTLEVISTEVGASLTKRVDPETGLALLTGTAQR</sequence>
<proteinExistence type="predicted"/>
<dbReference type="OrthoDB" id="9798999at2"/>
<dbReference type="InterPro" id="IPR005175">
    <property type="entry name" value="PPC_dom"/>
</dbReference>
<protein>
    <recommendedName>
        <fullName evidence="1">PPC domain-containing protein</fullName>
    </recommendedName>
</protein>
<dbReference type="CDD" id="cd11378">
    <property type="entry name" value="DUF296"/>
    <property type="match status" value="1"/>
</dbReference>
<dbReference type="PANTHER" id="PTHR34988">
    <property type="entry name" value="PROTEIN, PUTATIVE-RELATED"/>
    <property type="match status" value="1"/>
</dbReference>
<reference evidence="3" key="1">
    <citation type="submission" date="2018-05" db="EMBL/GenBank/DDBJ databases">
        <title>Micromonospora globispora sp. nov. and Micromonospora rugosa sp. nov., isolated from marine sediment.</title>
        <authorList>
            <person name="Carro L."/>
            <person name="Aysel V."/>
            <person name="Cetin D."/>
            <person name="Igual J.M."/>
            <person name="Klenk H.-P."/>
            <person name="Trujillo M.E."/>
            <person name="Sahin N."/>
        </authorList>
    </citation>
    <scope>NUCLEOTIDE SEQUENCE [LARGE SCALE GENOMIC DNA]</scope>
    <source>
        <strain evidence="3">S2904</strain>
    </source>
</reference>